<dbReference type="GO" id="GO:0043190">
    <property type="term" value="C:ATP-binding cassette (ABC) transporter complex"/>
    <property type="evidence" value="ECO:0007669"/>
    <property type="project" value="TreeGrafter"/>
</dbReference>
<keyword evidence="4" id="KW-1003">Cell membrane</keyword>
<dbReference type="NCBIfam" id="NF010167">
    <property type="entry name" value="PRK13648.1"/>
    <property type="match status" value="2"/>
</dbReference>
<dbReference type="PROSITE" id="PS00211">
    <property type="entry name" value="ABC_TRANSPORTER_1"/>
    <property type="match status" value="1"/>
</dbReference>
<protein>
    <submittedName>
        <fullName evidence="11">ATP-binding cassette domain-containing protein</fullName>
    </submittedName>
</protein>
<dbReference type="SMART" id="SM00382">
    <property type="entry name" value="AAA"/>
    <property type="match status" value="2"/>
</dbReference>
<keyword evidence="3" id="KW-0813">Transport</keyword>
<evidence type="ECO:0000259" key="10">
    <source>
        <dbReference type="PROSITE" id="PS50893"/>
    </source>
</evidence>
<comment type="subcellular location">
    <subcellularLocation>
        <location evidence="1">Cell membrane</location>
        <topology evidence="1">Peripheral membrane protein</topology>
    </subcellularLocation>
</comment>
<evidence type="ECO:0000256" key="7">
    <source>
        <dbReference type="ARBA" id="ARBA00022967"/>
    </source>
</evidence>
<name>A0A9D2JE67_9ACTN</name>
<dbReference type="SUPFAM" id="SSF52540">
    <property type="entry name" value="P-loop containing nucleoside triphosphate hydrolases"/>
    <property type="match status" value="2"/>
</dbReference>
<evidence type="ECO:0000256" key="2">
    <source>
        <dbReference type="ARBA" id="ARBA00005417"/>
    </source>
</evidence>
<dbReference type="GO" id="GO:0042626">
    <property type="term" value="F:ATPase-coupled transmembrane transporter activity"/>
    <property type="evidence" value="ECO:0007669"/>
    <property type="project" value="TreeGrafter"/>
</dbReference>
<evidence type="ECO:0000256" key="8">
    <source>
        <dbReference type="ARBA" id="ARBA00023136"/>
    </source>
</evidence>
<dbReference type="PANTHER" id="PTHR43553">
    <property type="entry name" value="HEAVY METAL TRANSPORTER"/>
    <property type="match status" value="1"/>
</dbReference>
<sequence length="597" mass="64031">MRSGDVQVRLAHVSLVYEGDVVALDDVSLEIARGERVCVLGANGSGKSTLASVICGLLAPDAGEVELVGERVCADGAPDLEAYRRARRSLGLVFQNPDDQIVTSVVEDDVAFGPENLGLPRDEIAARVSSELHRVAMDDFARADPSRLSGGQRQRVTIAGALAMRPKVLVLDEPGSLLDVRGRSAILRVMGRLAAAGTTLVHVTHYMEEALEADRVIVLDHGRVVLAGTPDEVFSHGRELSDLGLEVPFAARLSQRLGLPWTCDEQTLLEQMGTWFFSQREGDRSQAPAGRAAPGATNPSPSLCEKNHVPIVQVEHASFSYDRRSRALDDVSLRIAEGRSTAIIGQTGSGKSTLLRLLCGLEAPDSGRVLVAGVDTSTRRGRRRAQTAVGYVMQHPERQLFAETVEKDVAFGPRNLGLSADEVERRVSEALEVVGLSERRGVSPFKLSGGQRRLCALAGVLAMRPSVLVLDEPTAGLDPRGRAMLRRVLSRLSERGVTLVQVTHSMEDAARADQVIALDRSRLVAAGSPREVFAARNERALAEGGLGLPRSLRVARELERRGWPSLGDPLTTDDLVAALNVRAAGSSLPAEGGEAEC</sequence>
<dbReference type="Gene3D" id="3.40.50.300">
    <property type="entry name" value="P-loop containing nucleotide triphosphate hydrolases"/>
    <property type="match status" value="2"/>
</dbReference>
<reference evidence="11" key="2">
    <citation type="submission" date="2021-04" db="EMBL/GenBank/DDBJ databases">
        <authorList>
            <person name="Gilroy R."/>
        </authorList>
    </citation>
    <scope>NUCLEOTIDE SEQUENCE</scope>
    <source>
        <strain evidence="11">ChiHjej12B11-14209</strain>
    </source>
</reference>
<comment type="similarity">
    <text evidence="2">Belongs to the ABC transporter superfamily.</text>
</comment>
<dbReference type="PANTHER" id="PTHR43553:SF27">
    <property type="entry name" value="ENERGY-COUPLING FACTOR TRANSPORTER ATP-BINDING PROTEIN ECFA2"/>
    <property type="match status" value="1"/>
</dbReference>
<feature type="region of interest" description="Disordered" evidence="9">
    <location>
        <begin position="283"/>
        <end position="304"/>
    </location>
</feature>
<dbReference type="AlphaFoldDB" id="A0A9D2JE67"/>
<dbReference type="InterPro" id="IPR015856">
    <property type="entry name" value="ABC_transpr_CbiO/EcfA_su"/>
</dbReference>
<keyword evidence="7" id="KW-1278">Translocase</keyword>
<dbReference type="InterPro" id="IPR003439">
    <property type="entry name" value="ABC_transporter-like_ATP-bd"/>
</dbReference>
<proteinExistence type="inferred from homology"/>
<dbReference type="Proteomes" id="UP000824062">
    <property type="component" value="Unassembled WGS sequence"/>
</dbReference>
<gene>
    <name evidence="11" type="ORF">IAA19_05750</name>
</gene>
<dbReference type="PROSITE" id="PS50893">
    <property type="entry name" value="ABC_TRANSPORTER_2"/>
    <property type="match status" value="2"/>
</dbReference>
<evidence type="ECO:0000256" key="3">
    <source>
        <dbReference type="ARBA" id="ARBA00022448"/>
    </source>
</evidence>
<dbReference type="FunFam" id="3.40.50.300:FF:000224">
    <property type="entry name" value="Energy-coupling factor transporter ATP-binding protein EcfA"/>
    <property type="match status" value="2"/>
</dbReference>
<evidence type="ECO:0000256" key="9">
    <source>
        <dbReference type="SAM" id="MobiDB-lite"/>
    </source>
</evidence>
<dbReference type="GO" id="GO:0016887">
    <property type="term" value="F:ATP hydrolysis activity"/>
    <property type="evidence" value="ECO:0007669"/>
    <property type="project" value="InterPro"/>
</dbReference>
<evidence type="ECO:0000256" key="6">
    <source>
        <dbReference type="ARBA" id="ARBA00022840"/>
    </source>
</evidence>
<evidence type="ECO:0000313" key="11">
    <source>
        <dbReference type="EMBL" id="HIZ46506.1"/>
    </source>
</evidence>
<dbReference type="EMBL" id="DXBM01000050">
    <property type="protein sequence ID" value="HIZ46506.1"/>
    <property type="molecule type" value="Genomic_DNA"/>
</dbReference>
<dbReference type="GO" id="GO:0005524">
    <property type="term" value="F:ATP binding"/>
    <property type="evidence" value="ECO:0007669"/>
    <property type="project" value="UniProtKB-KW"/>
</dbReference>
<comment type="caution">
    <text evidence="11">The sequence shown here is derived from an EMBL/GenBank/DDBJ whole genome shotgun (WGS) entry which is preliminary data.</text>
</comment>
<evidence type="ECO:0000256" key="1">
    <source>
        <dbReference type="ARBA" id="ARBA00004202"/>
    </source>
</evidence>
<dbReference type="InterPro" id="IPR050095">
    <property type="entry name" value="ECF_ABC_transporter_ATP-bd"/>
</dbReference>
<keyword evidence="6 11" id="KW-0067">ATP-binding</keyword>
<feature type="domain" description="ABC transporter" evidence="10">
    <location>
        <begin position="312"/>
        <end position="545"/>
    </location>
</feature>
<evidence type="ECO:0000256" key="4">
    <source>
        <dbReference type="ARBA" id="ARBA00022475"/>
    </source>
</evidence>
<accession>A0A9D2JE67</accession>
<keyword evidence="5" id="KW-0547">Nucleotide-binding</keyword>
<dbReference type="InterPro" id="IPR017871">
    <property type="entry name" value="ABC_transporter-like_CS"/>
</dbReference>
<dbReference type="CDD" id="cd03225">
    <property type="entry name" value="ABC_cobalt_CbiO_domain1"/>
    <property type="match status" value="2"/>
</dbReference>
<keyword evidence="8" id="KW-0472">Membrane</keyword>
<dbReference type="InterPro" id="IPR003593">
    <property type="entry name" value="AAA+_ATPase"/>
</dbReference>
<dbReference type="InterPro" id="IPR027417">
    <property type="entry name" value="P-loop_NTPase"/>
</dbReference>
<organism evidence="11 12">
    <name type="scientific">Candidatus Olsenella pullistercoris</name>
    <dbReference type="NCBI Taxonomy" id="2838712"/>
    <lineage>
        <taxon>Bacteria</taxon>
        <taxon>Bacillati</taxon>
        <taxon>Actinomycetota</taxon>
        <taxon>Coriobacteriia</taxon>
        <taxon>Coriobacteriales</taxon>
        <taxon>Atopobiaceae</taxon>
        <taxon>Olsenella</taxon>
    </lineage>
</organism>
<dbReference type="Pfam" id="PF00005">
    <property type="entry name" value="ABC_tran"/>
    <property type="match status" value="2"/>
</dbReference>
<reference evidence="11" key="1">
    <citation type="journal article" date="2021" name="PeerJ">
        <title>Extensive microbial diversity within the chicken gut microbiome revealed by metagenomics and culture.</title>
        <authorList>
            <person name="Gilroy R."/>
            <person name="Ravi A."/>
            <person name="Getino M."/>
            <person name="Pursley I."/>
            <person name="Horton D.L."/>
            <person name="Alikhan N.F."/>
            <person name="Baker D."/>
            <person name="Gharbi K."/>
            <person name="Hall N."/>
            <person name="Watson M."/>
            <person name="Adriaenssens E.M."/>
            <person name="Foster-Nyarko E."/>
            <person name="Jarju S."/>
            <person name="Secka A."/>
            <person name="Antonio M."/>
            <person name="Oren A."/>
            <person name="Chaudhuri R.R."/>
            <person name="La Ragione R."/>
            <person name="Hildebrand F."/>
            <person name="Pallen M.J."/>
        </authorList>
    </citation>
    <scope>NUCLEOTIDE SEQUENCE</scope>
    <source>
        <strain evidence="11">ChiHjej12B11-14209</strain>
    </source>
</reference>
<evidence type="ECO:0000256" key="5">
    <source>
        <dbReference type="ARBA" id="ARBA00022741"/>
    </source>
</evidence>
<feature type="domain" description="ABC transporter" evidence="10">
    <location>
        <begin position="8"/>
        <end position="246"/>
    </location>
</feature>
<evidence type="ECO:0000313" key="12">
    <source>
        <dbReference type="Proteomes" id="UP000824062"/>
    </source>
</evidence>